<dbReference type="Proteomes" id="UP001516023">
    <property type="component" value="Unassembled WGS sequence"/>
</dbReference>
<dbReference type="AlphaFoldDB" id="A0ABD3QHK5"/>
<organism evidence="2 3">
    <name type="scientific">Cyclotella cryptica</name>
    <dbReference type="NCBI Taxonomy" id="29204"/>
    <lineage>
        <taxon>Eukaryota</taxon>
        <taxon>Sar</taxon>
        <taxon>Stramenopiles</taxon>
        <taxon>Ochrophyta</taxon>
        <taxon>Bacillariophyta</taxon>
        <taxon>Coscinodiscophyceae</taxon>
        <taxon>Thalassiosirophycidae</taxon>
        <taxon>Stephanodiscales</taxon>
        <taxon>Stephanodiscaceae</taxon>
        <taxon>Cyclotella</taxon>
    </lineage>
</organism>
<sequence length="527" mass="59543">MTLRFSIQPKSEKTAATRRTPLKSLSRERYNAEGIVDYNTELDLHSHPLTISSQTFFHNNFYFPSTTVMAMKVISSTSELGTIPSKGVLGNIPAKNNNFVEQREDGVPELDAVSGADSMDSLEAGRMSYEENVNETSSAPTDTSSYHTLPAVFPPACKALSARNIAFADSVTADGCIDLKFTKKMDEEGYKELLLFLQAPSSVILKQILEYQPAASFGFVKNHIFDGLSDDESPEYDADEDYTSTVFPNRTREIDVKRAAMPVAVRHFTPDPAKKEKVVYEKTPAPVAVRHFTPEWETELPPTVRESLDRMSPEERAKWVSRPIAVQHFTSKPDEIIKSEVAYTAYEMPIAMKHFAPEPKEEIEFVPEPMPPAMRHFTPDWEAEAAKKREANQIKEPAPIAVQHFTPEWEVFIPPTIRESLANMTPEERKKWAETPIAVSHFTPYQAPKPISDLEVKEVPIAIRKFTPDPNAAPHKIDLKWDEMPVATRHFTPDPNAKKEYIPEPMPVAVRHFTPDWESEKAMKSQN</sequence>
<feature type="region of interest" description="Disordered" evidence="1">
    <location>
        <begin position="1"/>
        <end position="20"/>
    </location>
</feature>
<protein>
    <submittedName>
        <fullName evidence="2">Uncharacterized protein</fullName>
    </submittedName>
</protein>
<evidence type="ECO:0000313" key="3">
    <source>
        <dbReference type="Proteomes" id="UP001516023"/>
    </source>
</evidence>
<evidence type="ECO:0000313" key="2">
    <source>
        <dbReference type="EMBL" id="KAL3799547.1"/>
    </source>
</evidence>
<name>A0ABD3QHK5_9STRA</name>
<reference evidence="2 3" key="1">
    <citation type="journal article" date="2020" name="G3 (Bethesda)">
        <title>Improved Reference Genome for Cyclotella cryptica CCMP332, a Model for Cell Wall Morphogenesis, Salinity Adaptation, and Lipid Production in Diatoms (Bacillariophyta).</title>
        <authorList>
            <person name="Roberts W.R."/>
            <person name="Downey K.M."/>
            <person name="Ruck E.C."/>
            <person name="Traller J.C."/>
            <person name="Alverson A.J."/>
        </authorList>
    </citation>
    <scope>NUCLEOTIDE SEQUENCE [LARGE SCALE GENOMIC DNA]</scope>
    <source>
        <strain evidence="2 3">CCMP332</strain>
    </source>
</reference>
<proteinExistence type="predicted"/>
<keyword evidence="3" id="KW-1185">Reference proteome</keyword>
<gene>
    <name evidence="2" type="ORF">HJC23_008674</name>
</gene>
<evidence type="ECO:0000256" key="1">
    <source>
        <dbReference type="SAM" id="MobiDB-lite"/>
    </source>
</evidence>
<dbReference type="EMBL" id="JABMIG020000038">
    <property type="protein sequence ID" value="KAL3799547.1"/>
    <property type="molecule type" value="Genomic_DNA"/>
</dbReference>
<comment type="caution">
    <text evidence="2">The sequence shown here is derived from an EMBL/GenBank/DDBJ whole genome shotgun (WGS) entry which is preliminary data.</text>
</comment>
<accession>A0ABD3QHK5</accession>